<dbReference type="SUPFAM" id="SSF63817">
    <property type="entry name" value="Sortase"/>
    <property type="match status" value="1"/>
</dbReference>
<keyword evidence="2" id="KW-0472">Membrane</keyword>
<dbReference type="EMBL" id="WDFR01000003">
    <property type="protein sequence ID" value="KAB6029359.1"/>
    <property type="molecule type" value="Genomic_DNA"/>
</dbReference>
<evidence type="ECO:0000313" key="4">
    <source>
        <dbReference type="Proteomes" id="UP000470926"/>
    </source>
</evidence>
<reference evidence="3 4" key="1">
    <citation type="journal article" date="2019" name="Nat. Med.">
        <title>A library of human gut bacterial isolates paired with longitudinal multiomics data enables mechanistic microbiome research.</title>
        <authorList>
            <person name="Poyet M."/>
            <person name="Groussin M."/>
            <person name="Gibbons S.M."/>
            <person name="Avila-Pacheco J."/>
            <person name="Jiang X."/>
            <person name="Kearney S.M."/>
            <person name="Perrotta A.R."/>
            <person name="Berdy B."/>
            <person name="Zhao S."/>
            <person name="Lieberman T.D."/>
            <person name="Swanson P.K."/>
            <person name="Smith M."/>
            <person name="Roesemann S."/>
            <person name="Alexander J.E."/>
            <person name="Rich S.A."/>
            <person name="Livny J."/>
            <person name="Vlamakis H."/>
            <person name="Clish C."/>
            <person name="Bullock K."/>
            <person name="Deik A."/>
            <person name="Scott J."/>
            <person name="Pierce K.A."/>
            <person name="Xavier R.J."/>
            <person name="Alm E.J."/>
        </authorList>
    </citation>
    <scope>NUCLEOTIDE SEQUENCE [LARGE SCALE GENOMIC DNA]</scope>
    <source>
        <strain evidence="3 4">BIOML-A26</strain>
    </source>
</reference>
<evidence type="ECO:0000313" key="3">
    <source>
        <dbReference type="EMBL" id="KAB6029359.1"/>
    </source>
</evidence>
<keyword evidence="1" id="KW-0378">Hydrolase</keyword>
<feature type="transmembrane region" description="Helical" evidence="2">
    <location>
        <begin position="270"/>
        <end position="291"/>
    </location>
</feature>
<dbReference type="Pfam" id="PF04203">
    <property type="entry name" value="Sortase"/>
    <property type="match status" value="1"/>
</dbReference>
<dbReference type="InterPro" id="IPR023365">
    <property type="entry name" value="Sortase_dom-sf"/>
</dbReference>
<dbReference type="InterPro" id="IPR042002">
    <property type="entry name" value="Sortase_C"/>
</dbReference>
<dbReference type="CDD" id="cd05827">
    <property type="entry name" value="Sortase_C"/>
    <property type="match status" value="1"/>
</dbReference>
<evidence type="ECO:0000256" key="1">
    <source>
        <dbReference type="ARBA" id="ARBA00022801"/>
    </source>
</evidence>
<dbReference type="NCBIfam" id="TIGR01076">
    <property type="entry name" value="sortase_fam"/>
    <property type="match status" value="1"/>
</dbReference>
<dbReference type="Proteomes" id="UP000470926">
    <property type="component" value="Unassembled WGS sequence"/>
</dbReference>
<dbReference type="AlphaFoldDB" id="A0A6I0VCA5"/>
<comment type="caution">
    <text evidence="3">The sequence shown here is derived from an EMBL/GenBank/DDBJ whole genome shotgun (WGS) entry which is preliminary data.</text>
</comment>
<name>A0A6I0VCA5_BIFAD</name>
<gene>
    <name evidence="3" type="ORF">GA542_06615</name>
</gene>
<keyword evidence="2" id="KW-0812">Transmembrane</keyword>
<organism evidence="3 4">
    <name type="scientific">Bifidobacterium adolescentis</name>
    <dbReference type="NCBI Taxonomy" id="1680"/>
    <lineage>
        <taxon>Bacteria</taxon>
        <taxon>Bacillati</taxon>
        <taxon>Actinomycetota</taxon>
        <taxon>Actinomycetes</taxon>
        <taxon>Bifidobacteriales</taxon>
        <taxon>Bifidobacteriaceae</taxon>
        <taxon>Bifidobacterium</taxon>
    </lineage>
</organism>
<protein>
    <submittedName>
        <fullName evidence="3">Class C sortase</fullName>
    </submittedName>
</protein>
<sequence>MTTAHIQPSWDAILTGPTSHRRRVSRGWTAGGVILMVVGALLLSSPLVAMLAITYDPGTQVSTSDGEDAAMLARAARYDARLLRDGGSTAVGEAADPFSGTDAPAWRSDGDYLGQLGAGDAMARIRIPSIGVDLPIGHGTSAGTLEQGAGHIHGTTLPVGDPGNSVIAAHRGLDVRLLFYRVGELGRGGMIYTDAGGRTVAWRVDRRYTVDPGSKAERRALKADGSHTLLTLYTCDPPGLNTRRLIVRARRVPYDDAARTAERQVDVKGMAAWLGIATILTLTLMTALHPTAQIMRHSSRKAGTCR</sequence>
<keyword evidence="2" id="KW-1133">Transmembrane helix</keyword>
<feature type="transmembrane region" description="Helical" evidence="2">
    <location>
        <begin position="28"/>
        <end position="55"/>
    </location>
</feature>
<evidence type="ECO:0000256" key="2">
    <source>
        <dbReference type="SAM" id="Phobius"/>
    </source>
</evidence>
<proteinExistence type="predicted"/>
<dbReference type="GO" id="GO:0016787">
    <property type="term" value="F:hydrolase activity"/>
    <property type="evidence" value="ECO:0007669"/>
    <property type="project" value="UniProtKB-KW"/>
</dbReference>
<accession>A0A6I0VCA5</accession>
<dbReference type="Gene3D" id="2.40.260.10">
    <property type="entry name" value="Sortase"/>
    <property type="match status" value="1"/>
</dbReference>
<dbReference type="InterPro" id="IPR005754">
    <property type="entry name" value="Sortase"/>
</dbReference>